<evidence type="ECO:0000313" key="2">
    <source>
        <dbReference type="Proteomes" id="UP000504637"/>
    </source>
</evidence>
<feature type="compositionally biased region" description="Low complexity" evidence="1">
    <location>
        <begin position="139"/>
        <end position="151"/>
    </location>
</feature>
<feature type="region of interest" description="Disordered" evidence="1">
    <location>
        <begin position="1"/>
        <end position="169"/>
    </location>
</feature>
<evidence type="ECO:0000313" key="3">
    <source>
        <dbReference type="RefSeq" id="XP_033462467.1"/>
    </source>
</evidence>
<protein>
    <submittedName>
        <fullName evidence="3">Uncharacterized protein</fullName>
    </submittedName>
</protein>
<dbReference type="Proteomes" id="UP000504637">
    <property type="component" value="Unplaced"/>
</dbReference>
<sequence>MSDSGSEADSRADTVGRKRKRVTGVDYSNVTTSIQISDTEDTDTSRPSSRRNSENHVVYGYKDSPTNAPLEGRPPSPGLSIEGGEVAASTPRSKESGELSSDDEDSPSDLCSPGESSGEETSSHVGDDSDDDSRDGGSDRSPSSTGMSISSGDDYEPLGTADNHSDRTDLRLQDVTESEQSLHARHANHFIVAKSDLQSKDGVETGDQGIEDTVDDGYGWQMKLLDSLLDDERG</sequence>
<keyword evidence="2" id="KW-1185">Reference proteome</keyword>
<feature type="compositionally biased region" description="Low complexity" evidence="1">
    <location>
        <begin position="108"/>
        <end position="120"/>
    </location>
</feature>
<reference evidence="3" key="2">
    <citation type="submission" date="2020-04" db="EMBL/GenBank/DDBJ databases">
        <authorList>
            <consortium name="NCBI Genome Project"/>
        </authorList>
    </citation>
    <scope>NUCLEOTIDE SEQUENCE</scope>
    <source>
        <strain evidence="3">CBS 342.82</strain>
    </source>
</reference>
<dbReference type="AlphaFoldDB" id="A0A6J3MBN7"/>
<dbReference type="RefSeq" id="XP_033462467.1">
    <property type="nucleotide sequence ID" value="XM_033608383.1"/>
</dbReference>
<dbReference type="GeneID" id="54366183"/>
<accession>A0A6J3MBN7</accession>
<organism evidence="3">
    <name type="scientific">Dissoconium aciculare CBS 342.82</name>
    <dbReference type="NCBI Taxonomy" id="1314786"/>
    <lineage>
        <taxon>Eukaryota</taxon>
        <taxon>Fungi</taxon>
        <taxon>Dikarya</taxon>
        <taxon>Ascomycota</taxon>
        <taxon>Pezizomycotina</taxon>
        <taxon>Dothideomycetes</taxon>
        <taxon>Dothideomycetidae</taxon>
        <taxon>Mycosphaerellales</taxon>
        <taxon>Dissoconiaceae</taxon>
        <taxon>Dissoconium</taxon>
    </lineage>
</organism>
<reference evidence="3" key="1">
    <citation type="submission" date="2020-01" db="EMBL/GenBank/DDBJ databases">
        <authorList>
            <consortium name="DOE Joint Genome Institute"/>
            <person name="Haridas S."/>
            <person name="Albert R."/>
            <person name="Binder M."/>
            <person name="Bloem J."/>
            <person name="Labutti K."/>
            <person name="Salamov A."/>
            <person name="Andreopoulos B."/>
            <person name="Baker S.E."/>
            <person name="Barry K."/>
            <person name="Bills G."/>
            <person name="Bluhm B.H."/>
            <person name="Cannon C."/>
            <person name="Castanera R."/>
            <person name="Culley D.E."/>
            <person name="Daum C."/>
            <person name="Ezra D."/>
            <person name="Gonzalez J.B."/>
            <person name="Henrissat B."/>
            <person name="Kuo A."/>
            <person name="Liang C."/>
            <person name="Lipzen A."/>
            <person name="Lutzoni F."/>
            <person name="Magnuson J."/>
            <person name="Mondo S."/>
            <person name="Nolan M."/>
            <person name="Ohm R."/>
            <person name="Pangilinan J."/>
            <person name="Park H.-J."/>
            <person name="Ramirez L."/>
            <person name="Alfaro M."/>
            <person name="Sun H."/>
            <person name="Tritt A."/>
            <person name="Yoshinaga Y."/>
            <person name="Zwiers L.-H."/>
            <person name="Turgeon B.G."/>
            <person name="Goodwin S.B."/>
            <person name="Spatafora J.W."/>
            <person name="Crous P.W."/>
            <person name="Grigoriev I.V."/>
        </authorList>
    </citation>
    <scope>NUCLEOTIDE SEQUENCE</scope>
    <source>
        <strain evidence="3">CBS 342.82</strain>
    </source>
</reference>
<evidence type="ECO:0000256" key="1">
    <source>
        <dbReference type="SAM" id="MobiDB-lite"/>
    </source>
</evidence>
<proteinExistence type="predicted"/>
<reference evidence="3" key="3">
    <citation type="submission" date="2025-08" db="UniProtKB">
        <authorList>
            <consortium name="RefSeq"/>
        </authorList>
    </citation>
    <scope>IDENTIFICATION</scope>
    <source>
        <strain evidence="3">CBS 342.82</strain>
    </source>
</reference>
<name>A0A6J3MBN7_9PEZI</name>
<feature type="compositionally biased region" description="Polar residues" evidence="1">
    <location>
        <begin position="26"/>
        <end position="37"/>
    </location>
</feature>
<gene>
    <name evidence="3" type="ORF">K489DRAFT_429695</name>
</gene>